<name>A0A067K1C6_JATCU</name>
<dbReference type="Proteomes" id="UP000027138">
    <property type="component" value="Unassembled WGS sequence"/>
</dbReference>
<feature type="region of interest" description="Disordered" evidence="5">
    <location>
        <begin position="180"/>
        <end position="206"/>
    </location>
</feature>
<reference evidence="6 7" key="1">
    <citation type="journal article" date="2014" name="PLoS ONE">
        <title>Global Analysis of Gene Expression Profiles in Physic Nut (Jatropha curcas L.) Seedlings Exposed to Salt Stress.</title>
        <authorList>
            <person name="Zhang L."/>
            <person name="Zhang C."/>
            <person name="Wu P."/>
            <person name="Chen Y."/>
            <person name="Li M."/>
            <person name="Jiang H."/>
            <person name="Wu G."/>
        </authorList>
    </citation>
    <scope>NUCLEOTIDE SEQUENCE [LARGE SCALE GENOMIC DNA]</scope>
    <source>
        <strain evidence="7">cv. GZQX0401</strain>
        <tissue evidence="6">Young leaves</tissue>
    </source>
</reference>
<evidence type="ECO:0008006" key="8">
    <source>
        <dbReference type="Google" id="ProtNLM"/>
    </source>
</evidence>
<feature type="region of interest" description="Disordered" evidence="5">
    <location>
        <begin position="290"/>
        <end position="338"/>
    </location>
</feature>
<evidence type="ECO:0000256" key="4">
    <source>
        <dbReference type="ARBA" id="ARBA00022553"/>
    </source>
</evidence>
<comment type="subcellular location">
    <subcellularLocation>
        <location evidence="1">Cytoplasm</location>
    </subcellularLocation>
</comment>
<feature type="compositionally biased region" description="Basic and acidic residues" evidence="5">
    <location>
        <begin position="192"/>
        <end position="206"/>
    </location>
</feature>
<evidence type="ECO:0000256" key="5">
    <source>
        <dbReference type="SAM" id="MobiDB-lite"/>
    </source>
</evidence>
<dbReference type="OrthoDB" id="8707547at2759"/>
<feature type="compositionally biased region" description="Basic and acidic residues" evidence="5">
    <location>
        <begin position="329"/>
        <end position="338"/>
    </location>
</feature>
<feature type="compositionally biased region" description="Basic and acidic residues" evidence="5">
    <location>
        <begin position="295"/>
        <end position="308"/>
    </location>
</feature>
<feature type="compositionally biased region" description="Basic residues" evidence="5">
    <location>
        <begin position="102"/>
        <end position="116"/>
    </location>
</feature>
<protein>
    <recommendedName>
        <fullName evidence="8">Glycine-rich protein</fullName>
    </recommendedName>
</protein>
<evidence type="ECO:0000313" key="7">
    <source>
        <dbReference type="Proteomes" id="UP000027138"/>
    </source>
</evidence>
<feature type="region of interest" description="Disordered" evidence="5">
    <location>
        <begin position="69"/>
        <end position="131"/>
    </location>
</feature>
<gene>
    <name evidence="6" type="ORF">JCGZ_20750</name>
</gene>
<keyword evidence="4" id="KW-0597">Phosphoprotein</keyword>
<keyword evidence="7" id="KW-1185">Reference proteome</keyword>
<accession>A0A067K1C6</accession>
<comment type="similarity">
    <text evidence="2">Belongs to the MLF family.</text>
</comment>
<sequence length="338" mass="37677">MSRRRGRGDFGDPFGGFGAFGGLFGNAGGLMSGLLGGRDPFDDPFFTAPFGGMFPPNFMGYNGNPFPDMHPSAFPQHQAPEPKFRRGPIIEEINSDDEKEKVFKKKKENPRIHGRSSKQPDAVVDDEDDEVEDREHKHLQYRNGHNRFTDMEQQPRNGSFTFQSSTVTYGGGDGAYYTSSMTRRTGSDGVTFEERKEADSSTRQATHEISRGLYNKGHTFTRKLNSDGKVNTMQTLHNLHEDELAGFEEAWDGNTRKYLPGWNGNFSGHDGVGAGSSRQFMQARQESLALPSTESQEHLQRTAVDARNKAGFSRMQHTISGKSRGSSDIQDKRGYSRG</sequence>
<dbReference type="InterPro" id="IPR019376">
    <property type="entry name" value="Myeloid_leukemia_factor"/>
</dbReference>
<proteinExistence type="inferred from homology"/>
<dbReference type="EMBL" id="KK914993">
    <property type="protein sequence ID" value="KDP25594.1"/>
    <property type="molecule type" value="Genomic_DNA"/>
</dbReference>
<dbReference type="AlphaFoldDB" id="A0A067K1C6"/>
<dbReference type="Pfam" id="PF10248">
    <property type="entry name" value="Mlf1IP"/>
    <property type="match status" value="1"/>
</dbReference>
<organism evidence="6 7">
    <name type="scientific">Jatropha curcas</name>
    <name type="common">Barbados nut</name>
    <dbReference type="NCBI Taxonomy" id="180498"/>
    <lineage>
        <taxon>Eukaryota</taxon>
        <taxon>Viridiplantae</taxon>
        <taxon>Streptophyta</taxon>
        <taxon>Embryophyta</taxon>
        <taxon>Tracheophyta</taxon>
        <taxon>Spermatophyta</taxon>
        <taxon>Magnoliopsida</taxon>
        <taxon>eudicotyledons</taxon>
        <taxon>Gunneridae</taxon>
        <taxon>Pentapetalae</taxon>
        <taxon>rosids</taxon>
        <taxon>fabids</taxon>
        <taxon>Malpighiales</taxon>
        <taxon>Euphorbiaceae</taxon>
        <taxon>Crotonoideae</taxon>
        <taxon>Jatropheae</taxon>
        <taxon>Jatropha</taxon>
    </lineage>
</organism>
<evidence type="ECO:0000256" key="2">
    <source>
        <dbReference type="ARBA" id="ARBA00008332"/>
    </source>
</evidence>
<evidence type="ECO:0000313" key="6">
    <source>
        <dbReference type="EMBL" id="KDP25594.1"/>
    </source>
</evidence>
<dbReference type="PANTHER" id="PTHR13105">
    <property type="entry name" value="MYELOID LEUKEMIA FACTOR"/>
    <property type="match status" value="1"/>
</dbReference>
<evidence type="ECO:0000256" key="3">
    <source>
        <dbReference type="ARBA" id="ARBA00022490"/>
    </source>
</evidence>
<feature type="compositionally biased region" description="Polar residues" evidence="5">
    <location>
        <begin position="315"/>
        <end position="328"/>
    </location>
</feature>
<keyword evidence="3" id="KW-0963">Cytoplasm</keyword>
<dbReference type="STRING" id="180498.A0A067K1C6"/>
<evidence type="ECO:0000256" key="1">
    <source>
        <dbReference type="ARBA" id="ARBA00004496"/>
    </source>
</evidence>
<dbReference type="GO" id="GO:0005737">
    <property type="term" value="C:cytoplasm"/>
    <property type="evidence" value="ECO:0007669"/>
    <property type="project" value="UniProtKB-SubCell"/>
</dbReference>